<protein>
    <submittedName>
        <fullName evidence="1">Uncharacterized protein</fullName>
    </submittedName>
</protein>
<dbReference type="EMBL" id="JAKGBZ010000030">
    <property type="protein sequence ID" value="MCF3947797.1"/>
    <property type="molecule type" value="Genomic_DNA"/>
</dbReference>
<organism evidence="1 2">
    <name type="scientific">Acidiphilium iwatense</name>
    <dbReference type="NCBI Taxonomy" id="768198"/>
    <lineage>
        <taxon>Bacteria</taxon>
        <taxon>Pseudomonadati</taxon>
        <taxon>Pseudomonadota</taxon>
        <taxon>Alphaproteobacteria</taxon>
        <taxon>Acetobacterales</taxon>
        <taxon>Acidocellaceae</taxon>
        <taxon>Acidiphilium</taxon>
    </lineage>
</organism>
<dbReference type="RefSeq" id="WP_235705076.1">
    <property type="nucleotide sequence ID" value="NZ_JAKGBZ010000030.1"/>
</dbReference>
<proteinExistence type="predicted"/>
<sequence>MTGTDCQPITPPPESAIADVQAIGAILTDLARTGRPAAPPVLALLGRLLDAAATALDEASP</sequence>
<evidence type="ECO:0000313" key="2">
    <source>
        <dbReference type="Proteomes" id="UP001521209"/>
    </source>
</evidence>
<keyword evidence="2" id="KW-1185">Reference proteome</keyword>
<reference evidence="1 2" key="1">
    <citation type="submission" date="2022-01" db="EMBL/GenBank/DDBJ databases">
        <authorList>
            <person name="Won M."/>
            <person name="Kim S.-J."/>
            <person name="Kwon S.-W."/>
        </authorList>
    </citation>
    <scope>NUCLEOTIDE SEQUENCE [LARGE SCALE GENOMIC DNA]</scope>
    <source>
        <strain evidence="1 2">KCTC 23505</strain>
    </source>
</reference>
<name>A0ABS9DYG6_9PROT</name>
<dbReference type="Proteomes" id="UP001521209">
    <property type="component" value="Unassembled WGS sequence"/>
</dbReference>
<comment type="caution">
    <text evidence="1">The sequence shown here is derived from an EMBL/GenBank/DDBJ whole genome shotgun (WGS) entry which is preliminary data.</text>
</comment>
<evidence type="ECO:0000313" key="1">
    <source>
        <dbReference type="EMBL" id="MCF3947797.1"/>
    </source>
</evidence>
<gene>
    <name evidence="1" type="ORF">L2A60_14030</name>
</gene>
<accession>A0ABS9DYG6</accession>